<organism evidence="2 4">
    <name type="scientific">Methanobacterium formicicum</name>
    <dbReference type="NCBI Taxonomy" id="2162"/>
    <lineage>
        <taxon>Archaea</taxon>
        <taxon>Methanobacteriati</taxon>
        <taxon>Methanobacteriota</taxon>
        <taxon>Methanomada group</taxon>
        <taxon>Methanobacteria</taxon>
        <taxon>Methanobacteriales</taxon>
        <taxon>Methanobacteriaceae</taxon>
        <taxon>Methanobacterium</taxon>
    </lineage>
</organism>
<dbReference type="GO" id="GO:0003677">
    <property type="term" value="F:DNA binding"/>
    <property type="evidence" value="ECO:0007669"/>
    <property type="project" value="InterPro"/>
</dbReference>
<dbReference type="Proteomes" id="UP000062768">
    <property type="component" value="Chromosome I"/>
</dbReference>
<dbReference type="GeneID" id="26739281"/>
<accession>A0A089ZDI5</accession>
<evidence type="ECO:0000313" key="3">
    <source>
        <dbReference type="EMBL" id="CEL24670.1"/>
    </source>
</evidence>
<dbReference type="Pfam" id="PF02796">
    <property type="entry name" value="HTH_7"/>
    <property type="match status" value="2"/>
</dbReference>
<keyword evidence="5" id="KW-1185">Reference proteome</keyword>
<feature type="domain" description="Resolvase HTH" evidence="1">
    <location>
        <begin position="124"/>
        <end position="162"/>
    </location>
</feature>
<dbReference type="AlphaFoldDB" id="A0A089ZDI5"/>
<dbReference type="PATRIC" id="fig|2162.10.peg.1076"/>
<dbReference type="RefSeq" id="WP_048085186.1">
    <property type="nucleotide sequence ID" value="NZ_CP006933.1"/>
</dbReference>
<dbReference type="SUPFAM" id="SSF46689">
    <property type="entry name" value="Homeodomain-like"/>
    <property type="match status" value="1"/>
</dbReference>
<feature type="domain" description="Resolvase HTH" evidence="1">
    <location>
        <begin position="76"/>
        <end position="114"/>
    </location>
</feature>
<dbReference type="Gene3D" id="1.10.10.60">
    <property type="entry name" value="Homeodomain-like"/>
    <property type="match status" value="2"/>
</dbReference>
<dbReference type="EMBL" id="CP006933">
    <property type="protein sequence ID" value="AIS32097.1"/>
    <property type="molecule type" value="Genomic_DNA"/>
</dbReference>
<evidence type="ECO:0000313" key="5">
    <source>
        <dbReference type="Proteomes" id="UP000062768"/>
    </source>
</evidence>
<gene>
    <name evidence="2" type="ORF">BRM9_1282</name>
    <name evidence="3" type="ORF">MB9_1031</name>
</gene>
<dbReference type="GO" id="GO:0000150">
    <property type="term" value="F:DNA strand exchange activity"/>
    <property type="evidence" value="ECO:0007669"/>
    <property type="project" value="InterPro"/>
</dbReference>
<dbReference type="InterPro" id="IPR009057">
    <property type="entry name" value="Homeodomain-like_sf"/>
</dbReference>
<reference evidence="2" key="1">
    <citation type="submission" date="2013-12" db="EMBL/GenBank/DDBJ databases">
        <title>The complete genome sequence of Methanobacterium sp. BRM9.</title>
        <authorList>
            <consortium name="Pastoral Greenhouse Gas Research Consortium"/>
            <person name="Kelly W.J."/>
            <person name="Leahy S.C."/>
            <person name="Perry R."/>
            <person name="Li D."/>
            <person name="Altermann E."/>
            <person name="Lambie S.C."/>
            <person name="Attwood G.T."/>
        </authorList>
    </citation>
    <scope>NUCLEOTIDE SEQUENCE [LARGE SCALE GENOMIC DNA]</scope>
    <source>
        <strain evidence="2">BRM9</strain>
    </source>
</reference>
<proteinExistence type="predicted"/>
<evidence type="ECO:0000259" key="1">
    <source>
        <dbReference type="Pfam" id="PF02796"/>
    </source>
</evidence>
<evidence type="ECO:0000313" key="4">
    <source>
        <dbReference type="Proteomes" id="UP000029661"/>
    </source>
</evidence>
<name>A0A089ZDI5_METFO</name>
<dbReference type="Proteomes" id="UP000029661">
    <property type="component" value="Chromosome"/>
</dbReference>
<evidence type="ECO:0000313" key="2">
    <source>
        <dbReference type="EMBL" id="AIS32097.1"/>
    </source>
</evidence>
<dbReference type="STRING" id="2162.BRM9_1282"/>
<dbReference type="OrthoDB" id="85471at2157"/>
<reference evidence="3" key="2">
    <citation type="submission" date="2014-09" db="EMBL/GenBank/DDBJ databases">
        <authorList>
            <person name="Bishop-Lilly K.A."/>
            <person name="Broomall S.M."/>
            <person name="Chain P.S."/>
            <person name="Chertkov O."/>
            <person name="Coyne S.R."/>
            <person name="Daligault H.E."/>
            <person name="Davenport K.W."/>
            <person name="Erkkila T."/>
            <person name="Frey K.G."/>
            <person name="Gibbons H.S."/>
            <person name="Gu W."/>
            <person name="Jaissle J."/>
            <person name="Johnson S.L."/>
            <person name="Koroleva G.I."/>
            <person name="Ladner J.T."/>
            <person name="Lo C.-C."/>
            <person name="Minogue T.D."/>
            <person name="Munk C."/>
            <person name="Palacios G.F."/>
            <person name="Redden C.L."/>
            <person name="Rosenzweig C.N."/>
            <person name="Scholz M.B."/>
            <person name="Teshima H."/>
            <person name="Xu Y."/>
        </authorList>
    </citation>
    <scope>NUCLEOTIDE SEQUENCE</scope>
    <source>
        <strain evidence="3">Mb9</strain>
    </source>
</reference>
<protein>
    <recommendedName>
        <fullName evidence="1">Resolvase HTH domain-containing protein</fullName>
    </recommendedName>
</protein>
<dbReference type="KEGG" id="mfc:BRM9_1282"/>
<dbReference type="EMBL" id="LN734822">
    <property type="protein sequence ID" value="CEL24670.1"/>
    <property type="molecule type" value="Genomic_DNA"/>
</dbReference>
<dbReference type="InterPro" id="IPR006120">
    <property type="entry name" value="Resolvase_HTH_dom"/>
</dbReference>
<sequence>MISLGSGSLLKDDNTVKEEIYVNKPLSFSRIMELLEEYPHLKKITIPTSLFARISPKYLQALEELGVTVVSIEKKGRPKKYSEKDTHKVHDLLKSGYSPREISENLDIPLKTVYYLKKSPLKPGRKNKYTTDTVNEVKNLYKQGVSAKDISSKLDIPLRTVYSLLKR</sequence>